<dbReference type="Gene3D" id="1.10.10.60">
    <property type="entry name" value="Homeodomain-like"/>
    <property type="match status" value="1"/>
</dbReference>
<protein>
    <recommendedName>
        <fullName evidence="2">histidine kinase</fullName>
        <ecNumber evidence="2">2.7.13.3</ecNumber>
    </recommendedName>
</protein>
<dbReference type="PROSITE" id="PS01124">
    <property type="entry name" value="HTH_ARAC_FAMILY_2"/>
    <property type="match status" value="1"/>
</dbReference>
<name>A0A0P0GF13_9BACE</name>
<dbReference type="PANTHER" id="PTHR43547:SF2">
    <property type="entry name" value="HYBRID SIGNAL TRANSDUCTION HISTIDINE KINASE C"/>
    <property type="match status" value="1"/>
</dbReference>
<feature type="modified residue" description="4-aspartylphosphate" evidence="12">
    <location>
        <position position="1107"/>
    </location>
</feature>
<feature type="domain" description="Histidine kinase" evidence="16">
    <location>
        <begin position="816"/>
        <end position="1034"/>
    </location>
</feature>
<dbReference type="SUPFAM" id="SSF63829">
    <property type="entry name" value="Calcium-dependent phosphotriesterase"/>
    <property type="match status" value="1"/>
</dbReference>
<dbReference type="Pfam" id="PF12833">
    <property type="entry name" value="HTH_18"/>
    <property type="match status" value="1"/>
</dbReference>
<dbReference type="InterPro" id="IPR036097">
    <property type="entry name" value="HisK_dim/P_sf"/>
</dbReference>
<evidence type="ECO:0000256" key="12">
    <source>
        <dbReference type="PROSITE-ProRule" id="PRU00169"/>
    </source>
</evidence>
<dbReference type="KEGG" id="bcel:BcellWH2_03597"/>
<dbReference type="Pfam" id="PF07494">
    <property type="entry name" value="Reg_prop"/>
    <property type="match status" value="2"/>
</dbReference>
<dbReference type="InterPro" id="IPR036890">
    <property type="entry name" value="HATPase_C_sf"/>
</dbReference>
<keyword evidence="9" id="KW-0805">Transcription regulation</keyword>
<gene>
    <name evidence="18" type="primary">todS_20</name>
    <name evidence="18" type="ORF">BcellWH2_03597</name>
</gene>
<dbReference type="GO" id="GO:0000155">
    <property type="term" value="F:phosphorelay sensor kinase activity"/>
    <property type="evidence" value="ECO:0007669"/>
    <property type="project" value="InterPro"/>
</dbReference>
<dbReference type="Pfam" id="PF07495">
    <property type="entry name" value="Y_Y_Y"/>
    <property type="match status" value="1"/>
</dbReference>
<evidence type="ECO:0000313" key="19">
    <source>
        <dbReference type="Proteomes" id="UP000061809"/>
    </source>
</evidence>
<dbReference type="InterPro" id="IPR015943">
    <property type="entry name" value="WD40/YVTN_repeat-like_dom_sf"/>
</dbReference>
<keyword evidence="14" id="KW-0732">Signal</keyword>
<evidence type="ECO:0000256" key="3">
    <source>
        <dbReference type="ARBA" id="ARBA00022553"/>
    </source>
</evidence>
<dbReference type="GO" id="GO:0003700">
    <property type="term" value="F:DNA-binding transcription factor activity"/>
    <property type="evidence" value="ECO:0007669"/>
    <property type="project" value="InterPro"/>
</dbReference>
<dbReference type="Proteomes" id="UP000061809">
    <property type="component" value="Chromosome"/>
</dbReference>
<evidence type="ECO:0000256" key="13">
    <source>
        <dbReference type="SAM" id="Phobius"/>
    </source>
</evidence>
<dbReference type="InterPro" id="IPR003661">
    <property type="entry name" value="HisK_dim/P_dom"/>
</dbReference>
<dbReference type="SUPFAM" id="SSF55874">
    <property type="entry name" value="ATPase domain of HSP90 chaperone/DNA topoisomerase II/histidine kinase"/>
    <property type="match status" value="1"/>
</dbReference>
<dbReference type="PROSITE" id="PS50110">
    <property type="entry name" value="RESPONSE_REGULATORY"/>
    <property type="match status" value="1"/>
</dbReference>
<feature type="domain" description="Response regulatory" evidence="17">
    <location>
        <begin position="1059"/>
        <end position="1174"/>
    </location>
</feature>
<proteinExistence type="predicted"/>
<dbReference type="InterPro" id="IPR018062">
    <property type="entry name" value="HTH_AraC-typ_CS"/>
</dbReference>
<evidence type="ECO:0000256" key="10">
    <source>
        <dbReference type="ARBA" id="ARBA00023125"/>
    </source>
</evidence>
<evidence type="ECO:0000256" key="2">
    <source>
        <dbReference type="ARBA" id="ARBA00012438"/>
    </source>
</evidence>
<dbReference type="Gene3D" id="3.40.50.2300">
    <property type="match status" value="1"/>
</dbReference>
<dbReference type="SUPFAM" id="SSF46689">
    <property type="entry name" value="Homeodomain-like"/>
    <property type="match status" value="1"/>
</dbReference>
<comment type="catalytic activity">
    <reaction evidence="1">
        <text>ATP + protein L-histidine = ADP + protein N-phospho-L-histidine.</text>
        <dbReference type="EC" id="2.7.13.3"/>
    </reaction>
</comment>
<dbReference type="InterPro" id="IPR011047">
    <property type="entry name" value="Quinoprotein_ADH-like_sf"/>
</dbReference>
<evidence type="ECO:0000256" key="14">
    <source>
        <dbReference type="SAM" id="SignalP"/>
    </source>
</evidence>
<dbReference type="EC" id="2.7.13.3" evidence="2"/>
<dbReference type="Gene3D" id="2.130.10.10">
    <property type="entry name" value="YVTN repeat-like/Quinoprotein amine dehydrogenase"/>
    <property type="match status" value="3"/>
</dbReference>
<keyword evidence="8" id="KW-0902">Two-component regulatory system</keyword>
<feature type="signal peptide" evidence="14">
    <location>
        <begin position="1"/>
        <end position="22"/>
    </location>
</feature>
<evidence type="ECO:0000256" key="5">
    <source>
        <dbReference type="ARBA" id="ARBA00022741"/>
    </source>
</evidence>
<evidence type="ECO:0000259" key="15">
    <source>
        <dbReference type="PROSITE" id="PS01124"/>
    </source>
</evidence>
<keyword evidence="13" id="KW-1133">Transmembrane helix</keyword>
<evidence type="ECO:0000259" key="17">
    <source>
        <dbReference type="PROSITE" id="PS50110"/>
    </source>
</evidence>
<dbReference type="InterPro" id="IPR005467">
    <property type="entry name" value="His_kinase_dom"/>
</dbReference>
<dbReference type="SMART" id="SM00448">
    <property type="entry name" value="REC"/>
    <property type="match status" value="1"/>
</dbReference>
<dbReference type="EMBL" id="CP012801">
    <property type="protein sequence ID" value="ALJ60820.1"/>
    <property type="molecule type" value="Genomic_DNA"/>
</dbReference>
<dbReference type="SUPFAM" id="SSF50998">
    <property type="entry name" value="Quinoprotein alcohol dehydrogenase-like"/>
    <property type="match status" value="1"/>
</dbReference>
<evidence type="ECO:0000256" key="6">
    <source>
        <dbReference type="ARBA" id="ARBA00022777"/>
    </source>
</evidence>
<dbReference type="RefSeq" id="WP_144430752.1">
    <property type="nucleotide sequence ID" value="NZ_CP012801.1"/>
</dbReference>
<dbReference type="SUPFAM" id="SSF47384">
    <property type="entry name" value="Homodimeric domain of signal transducing histidine kinase"/>
    <property type="match status" value="1"/>
</dbReference>
<dbReference type="SMART" id="SM00342">
    <property type="entry name" value="HTH_ARAC"/>
    <property type="match status" value="1"/>
</dbReference>
<organism evidence="18 19">
    <name type="scientific">Bacteroides cellulosilyticus</name>
    <dbReference type="NCBI Taxonomy" id="246787"/>
    <lineage>
        <taxon>Bacteria</taxon>
        <taxon>Pseudomonadati</taxon>
        <taxon>Bacteroidota</taxon>
        <taxon>Bacteroidia</taxon>
        <taxon>Bacteroidales</taxon>
        <taxon>Bacteroidaceae</taxon>
        <taxon>Bacteroides</taxon>
    </lineage>
</organism>
<dbReference type="GO" id="GO:0043565">
    <property type="term" value="F:sequence-specific DNA binding"/>
    <property type="evidence" value="ECO:0007669"/>
    <property type="project" value="InterPro"/>
</dbReference>
<evidence type="ECO:0000256" key="11">
    <source>
        <dbReference type="ARBA" id="ARBA00023163"/>
    </source>
</evidence>
<dbReference type="Pfam" id="PF02518">
    <property type="entry name" value="HATPase_c"/>
    <property type="match status" value="1"/>
</dbReference>
<feature type="chain" id="PRO_5006047523" description="histidine kinase" evidence="14">
    <location>
        <begin position="23"/>
        <end position="1310"/>
    </location>
</feature>
<keyword evidence="6 18" id="KW-0418">Kinase</keyword>
<evidence type="ECO:0000256" key="9">
    <source>
        <dbReference type="ARBA" id="ARBA00023015"/>
    </source>
</evidence>
<keyword evidence="10" id="KW-0238">DNA-binding</keyword>
<accession>A0A0P0GF13</accession>
<dbReference type="PATRIC" id="fig|246787.4.peg.3713"/>
<dbReference type="InterPro" id="IPR009057">
    <property type="entry name" value="Homeodomain-like_sf"/>
</dbReference>
<keyword evidence="13" id="KW-0812">Transmembrane</keyword>
<dbReference type="InterPro" id="IPR011123">
    <property type="entry name" value="Y_Y_Y"/>
</dbReference>
<dbReference type="InterPro" id="IPR011110">
    <property type="entry name" value="Reg_prop"/>
</dbReference>
<keyword evidence="3 12" id="KW-0597">Phosphoprotein</keyword>
<dbReference type="SUPFAM" id="SSF52172">
    <property type="entry name" value="CheY-like"/>
    <property type="match status" value="1"/>
</dbReference>
<dbReference type="PROSITE" id="PS50109">
    <property type="entry name" value="HIS_KIN"/>
    <property type="match status" value="1"/>
</dbReference>
<keyword evidence="11" id="KW-0804">Transcription</keyword>
<dbReference type="CDD" id="cd00075">
    <property type="entry name" value="HATPase"/>
    <property type="match status" value="1"/>
</dbReference>
<dbReference type="InterPro" id="IPR018060">
    <property type="entry name" value="HTH_AraC"/>
</dbReference>
<dbReference type="InterPro" id="IPR004358">
    <property type="entry name" value="Sig_transdc_His_kin-like_C"/>
</dbReference>
<dbReference type="FunFam" id="3.30.565.10:FF:000037">
    <property type="entry name" value="Hybrid sensor histidine kinase/response regulator"/>
    <property type="match status" value="1"/>
</dbReference>
<keyword evidence="13" id="KW-0472">Membrane</keyword>
<dbReference type="InterPro" id="IPR003594">
    <property type="entry name" value="HATPase_dom"/>
</dbReference>
<evidence type="ECO:0000259" key="16">
    <source>
        <dbReference type="PROSITE" id="PS50109"/>
    </source>
</evidence>
<evidence type="ECO:0000256" key="8">
    <source>
        <dbReference type="ARBA" id="ARBA00023012"/>
    </source>
</evidence>
<feature type="domain" description="HTH araC/xylS-type" evidence="15">
    <location>
        <begin position="1206"/>
        <end position="1305"/>
    </location>
</feature>
<dbReference type="PRINTS" id="PR00344">
    <property type="entry name" value="BCTRLSENSOR"/>
</dbReference>
<dbReference type="CDD" id="cd00082">
    <property type="entry name" value="HisKA"/>
    <property type="match status" value="1"/>
</dbReference>
<dbReference type="Gene3D" id="1.10.287.130">
    <property type="match status" value="1"/>
</dbReference>
<dbReference type="Gene3D" id="2.60.40.10">
    <property type="entry name" value="Immunoglobulins"/>
    <property type="match status" value="1"/>
</dbReference>
<dbReference type="SMART" id="SM00387">
    <property type="entry name" value="HATPase_c"/>
    <property type="match status" value="1"/>
</dbReference>
<keyword evidence="7" id="KW-0067">ATP-binding</keyword>
<dbReference type="GO" id="GO:0005524">
    <property type="term" value="F:ATP binding"/>
    <property type="evidence" value="ECO:0007669"/>
    <property type="project" value="UniProtKB-KW"/>
</dbReference>
<dbReference type="InterPro" id="IPR001789">
    <property type="entry name" value="Sig_transdc_resp-reg_receiver"/>
</dbReference>
<reference evidence="18 19" key="1">
    <citation type="journal article" date="2015" name="Science">
        <title>Genetic determinants of in vivo fitness and diet responsiveness in multiple human gut Bacteroides.</title>
        <authorList>
            <person name="Wu M."/>
            <person name="McNulty N.P."/>
            <person name="Rodionov D.A."/>
            <person name="Khoroshkin M.S."/>
            <person name="Griffin N.W."/>
            <person name="Cheng J."/>
            <person name="Latreille P."/>
            <person name="Kerstetter R.A."/>
            <person name="Terrapon N."/>
            <person name="Henrissat B."/>
            <person name="Osterman A.L."/>
            <person name="Gordon J.I."/>
        </authorList>
    </citation>
    <scope>NUCLEOTIDE SEQUENCE [LARGE SCALE GENOMIC DNA]</scope>
    <source>
        <strain evidence="18 19">WH2</strain>
    </source>
</reference>
<evidence type="ECO:0000313" key="18">
    <source>
        <dbReference type="EMBL" id="ALJ60820.1"/>
    </source>
</evidence>
<feature type="transmembrane region" description="Helical" evidence="13">
    <location>
        <begin position="763"/>
        <end position="784"/>
    </location>
</feature>
<dbReference type="InterPro" id="IPR011006">
    <property type="entry name" value="CheY-like_superfamily"/>
</dbReference>
<sequence>MSNIRKCLLFVFIFCTTFTARAQKLLHYDLADGLSSSEITSICENDYYMWIATEDGLNRFDGHRFKVYKSGKATNNSLKNNNIETLFLDSKGLLWIGFKTGGVDIYNPRTDQFIHLNEQVSAPIPNRIVSIFEDSDHNIWLGSWEEGICKLTPKNTERTSFTAERSHSGAIVSSFVEKPKGHIWISTYTGLVMYNSRKQTWTDITPKNQTITQLHDTGEDNTLYYSSWDNALYELTWSQQPEQARTIHLHNSNTPIYRIEGEANKLLIGTWGEGIKVYDKEQERIYPLPGTEHLGTTFINAIYKDSLDNIWIGSYGKGLYKYSSSDRGINQLLSIRKTHSPITSIALLQDKILLGTLGDGMYHFDMRTSTEKENYKSKDKFKDHILSIGQNKDITLVGHDGIGLLYSFQNNNSQEIQWKEFTASTELEKITTFYIKDNKVWIGTKQNGLMSLCLDKKNRQIKDYIHYDYFSRDRINAIIPYRDNQLFIASHNGLSIFNASDQVTLKDKIIDQEIVYSIIEDKSNKCWWIGTSNNLLKMEVSNDSLQVSTAFPTYPLPQGAIKSLLLDDNQNLWFFIGEKIFCYINSEQRICEPNISYWGNSSILSAEKITYENKEYILFGNTEQLMVVDVEKALHQYDKTKLILTDLEINHQKIQVGDTINNRVILKENTEYIPSITLSYASKWISLSFTEIGEANYCNKYLYRMIGFTDSWQYLDMSVPLTFSQLNPGTYTLEIMKYNEESGTKPCWSMSIIVAPPWWKTPLFYFISCLIILLSIALIIYMIIRHYRRKSIQKIQEMETLKKEELLKEKESFFESLGHDLITPLSLILAPANDMLRETKEDDIQYERLSIITKNAAFLSDLFSTILDFKRVEFSEVKINNRNIEIVSFCRIIVNAFNYLASSKKIQLSYQANIPSIHIWIDSVKFERILYNLLSNAIKYTPDQGSVSVALEYIDGQLSVFIKDTGPGINQLYQATVFNKFYREPQYNKENTPNGLGIGLYVVKKFVSVMNGTVSIDSHPGQGTTLCIKLPVENSEEYQETTDITEFKAQATNIENSATILLVEDNEQILKYLAGKLAEHFNVVTATHGEEALKLVGEYLPEIVISDIMMPGMDGLTLCRHIKENSLYADIFVILLTAKTSSEDELRGYKEGADIYIKKPFDTEALINQIMNILNTRQKRKEQLLKNLIAKDSDTIEFNSKEVFLQQAMKVIEENLDKADFNIEEFSIAMNISKTVLHKKFRMLIGQTPNQFIRAIRLRKASELLINSDLSIAEIAYLTGFNQAHYFIKCFKEVYNETPKNFRDLKKGDR</sequence>
<keyword evidence="4 18" id="KW-0808">Transferase</keyword>
<keyword evidence="5" id="KW-0547">Nucleotide-binding</keyword>
<evidence type="ECO:0000256" key="4">
    <source>
        <dbReference type="ARBA" id="ARBA00022679"/>
    </source>
</evidence>
<dbReference type="InterPro" id="IPR013783">
    <property type="entry name" value="Ig-like_fold"/>
</dbReference>
<evidence type="ECO:0000256" key="1">
    <source>
        <dbReference type="ARBA" id="ARBA00000085"/>
    </source>
</evidence>
<dbReference type="PANTHER" id="PTHR43547">
    <property type="entry name" value="TWO-COMPONENT HISTIDINE KINASE"/>
    <property type="match status" value="1"/>
</dbReference>
<evidence type="ECO:0000256" key="7">
    <source>
        <dbReference type="ARBA" id="ARBA00022840"/>
    </source>
</evidence>
<dbReference type="PROSITE" id="PS00041">
    <property type="entry name" value="HTH_ARAC_FAMILY_1"/>
    <property type="match status" value="1"/>
</dbReference>
<dbReference type="Gene3D" id="3.30.565.10">
    <property type="entry name" value="Histidine kinase-like ATPase, C-terminal domain"/>
    <property type="match status" value="1"/>
</dbReference>
<dbReference type="Pfam" id="PF00072">
    <property type="entry name" value="Response_reg"/>
    <property type="match status" value="1"/>
</dbReference>